<keyword evidence="2" id="KW-0808">Transferase</keyword>
<dbReference type="Gene3D" id="3.90.550.10">
    <property type="entry name" value="Spore Coat Polysaccharide Biosynthesis Protein SpsA, Chain A"/>
    <property type="match status" value="1"/>
</dbReference>
<evidence type="ECO:0000313" key="3">
    <source>
        <dbReference type="Proteomes" id="UP000324324"/>
    </source>
</evidence>
<dbReference type="SUPFAM" id="SSF53448">
    <property type="entry name" value="Nucleotide-diphospho-sugar transferases"/>
    <property type="match status" value="1"/>
</dbReference>
<comment type="caution">
    <text evidence="2">The sequence shown here is derived from an EMBL/GenBank/DDBJ whole genome shotgun (WGS) entry which is preliminary data.</text>
</comment>
<dbReference type="InterPro" id="IPR001173">
    <property type="entry name" value="Glyco_trans_2-like"/>
</dbReference>
<name>A0A5M8B630_9BURK</name>
<protein>
    <submittedName>
        <fullName evidence="2">Glycosyltransferase</fullName>
    </submittedName>
</protein>
<gene>
    <name evidence="2" type="ORF">F1599_03030</name>
</gene>
<dbReference type="Proteomes" id="UP000324324">
    <property type="component" value="Unassembled WGS sequence"/>
</dbReference>
<dbReference type="GeneID" id="34790085"/>
<evidence type="ECO:0000313" key="2">
    <source>
        <dbReference type="EMBL" id="KAA6130973.1"/>
    </source>
</evidence>
<dbReference type="AlphaFoldDB" id="A0A5M8B630"/>
<organism evidence="2 3">
    <name type="scientific">Cupriavidus cauae</name>
    <dbReference type="NCBI Taxonomy" id="2608999"/>
    <lineage>
        <taxon>Bacteria</taxon>
        <taxon>Pseudomonadati</taxon>
        <taxon>Pseudomonadota</taxon>
        <taxon>Betaproteobacteria</taxon>
        <taxon>Burkholderiales</taxon>
        <taxon>Burkholderiaceae</taxon>
        <taxon>Cupriavidus</taxon>
    </lineage>
</organism>
<dbReference type="Pfam" id="PF00535">
    <property type="entry name" value="Glycos_transf_2"/>
    <property type="match status" value="1"/>
</dbReference>
<dbReference type="EMBL" id="VWRN01000014">
    <property type="protein sequence ID" value="KAA6130973.1"/>
    <property type="molecule type" value="Genomic_DNA"/>
</dbReference>
<reference evidence="2 3" key="1">
    <citation type="submission" date="2019-09" db="EMBL/GenBank/DDBJ databases">
        <title>Isolation of a novel species in the genus Cupriavidus from patients with sepsis using whole genome sequencing.</title>
        <authorList>
            <person name="Kweon O.J."/>
            <person name="Lee M.-K."/>
        </authorList>
    </citation>
    <scope>NUCLEOTIDE SEQUENCE [LARGE SCALE GENOMIC DNA]</scope>
    <source>
        <strain evidence="2 3">MKL-01</strain>
    </source>
</reference>
<evidence type="ECO:0000259" key="1">
    <source>
        <dbReference type="Pfam" id="PF00535"/>
    </source>
</evidence>
<accession>A0A5M8B630</accession>
<keyword evidence="3" id="KW-1185">Reference proteome</keyword>
<sequence>MTGQHIPIATLIASKPKNPDLLRRALISVIQQYRRPDLLLLAFDRRLPEPGALDGVISNPFINGVVVLRNERMQGAAGTWNTGLSWLQEQGFDGYVAILDDDDEWDPDHLSQCERAGARGGADVVLSGLRVMKDGVEIPRAPLSSVTVDDFLAGNPGWQGSNTFVKLEALMRVGGFTDGLPSTNDRDLAVRLLGLPDLKVAFTHRMTATWHIDSQADALSRPGSPEKRAGLLQFLAMHGHLMSPDVMTRFKARARDLFGVDMP</sequence>
<dbReference type="RefSeq" id="WP_045785179.1">
    <property type="nucleotide sequence ID" value="NZ_VWRN01000014.1"/>
</dbReference>
<dbReference type="InterPro" id="IPR029044">
    <property type="entry name" value="Nucleotide-diphossugar_trans"/>
</dbReference>
<proteinExistence type="predicted"/>
<feature type="domain" description="Glycosyltransferase 2-like" evidence="1">
    <location>
        <begin position="61"/>
        <end position="131"/>
    </location>
</feature>
<dbReference type="GO" id="GO:0016740">
    <property type="term" value="F:transferase activity"/>
    <property type="evidence" value="ECO:0007669"/>
    <property type="project" value="UniProtKB-KW"/>
</dbReference>